<dbReference type="InterPro" id="IPR010104">
    <property type="entry name" value="TonB_rcpt_bac"/>
</dbReference>
<protein>
    <submittedName>
        <fullName evidence="5">TonB-dependent receptor</fullName>
    </submittedName>
</protein>
<comment type="subcellular location">
    <subcellularLocation>
        <location evidence="1">Cell outer membrane</location>
    </subcellularLocation>
</comment>
<dbReference type="PROSITE" id="PS51257">
    <property type="entry name" value="PROKAR_LIPOPROTEIN"/>
    <property type="match status" value="1"/>
</dbReference>
<accession>A0ABU3NA63</accession>
<dbReference type="InterPro" id="IPR036942">
    <property type="entry name" value="Beta-barrel_TonB_sf"/>
</dbReference>
<dbReference type="SUPFAM" id="SSF56935">
    <property type="entry name" value="Porins"/>
    <property type="match status" value="1"/>
</dbReference>
<evidence type="ECO:0000256" key="1">
    <source>
        <dbReference type="ARBA" id="ARBA00004442"/>
    </source>
</evidence>
<dbReference type="InterPro" id="IPR037066">
    <property type="entry name" value="Plug_dom_sf"/>
</dbReference>
<feature type="domain" description="TonB-dependent receptor plug" evidence="4">
    <location>
        <begin position="72"/>
        <end position="183"/>
    </location>
</feature>
<keyword evidence="2" id="KW-0472">Membrane</keyword>
<dbReference type="PANTHER" id="PTHR40980:SF3">
    <property type="entry name" value="TONB-DEPENDENT RECEPTOR-LIKE BETA-BARREL DOMAIN-CONTAINING PROTEIN"/>
    <property type="match status" value="1"/>
</dbReference>
<dbReference type="Gene3D" id="2.40.170.20">
    <property type="entry name" value="TonB-dependent receptor, beta-barrel domain"/>
    <property type="match status" value="1"/>
</dbReference>
<dbReference type="Gene3D" id="2.170.130.10">
    <property type="entry name" value="TonB-dependent receptor, plug domain"/>
    <property type="match status" value="1"/>
</dbReference>
<sequence>MLDRSTSRVRIGATASWMVLGLLLACGGEAVAQTAPASGDPAAAPQAEDDAEAEAIIVVGSRASQQSSNARKKNARTATDSIVADDIGSFPDRNVNEAISRVPGVALGRNEFGEGDSVAIRGNGPGLTRVELDGIGVQSTNALATPNATGRGADLRELPAELVKSVDIIKGATADMTEGSLGGSVQIKTRTGLDFKKPYFSVRAGAQQNSLGRDWTPDVNGVAATRLFGDRVGIIASGTYSKIQNNGHGFENTTSNNRGYSRLFDFDQSPEKTFSFNPATVGTDAADVAFANSTAPDGTTLTPRELVTLAAGATSKAQCLQIFPNLPRQTTGNATTAAQIQQRTLEQQTCLNQWNDYTPSLIRNFMNEQTDERYSFDARIDYRVTDNLTVFAKGTIANRRVHDQNRSRNPVTLFNQNLNGTFVDTAGSPYRRNVSPNAPAGYYLFDPLYGYNVLTSGSNASTISNPVTGNVLNVVPGSVKVDSAHNVTEMTLTNNSVSIDQIENTIDTKTKYAQAGAEYHDDNIEAELWGGYTKATTTRADMRTSRAYAYGDATLTLQPNGLWDVALPSNYDETNPANFVQLNPPACVSGGTNPATCTGQNAVNAGPNGPATPAYLVSQMPLVTPNFQVQYTPAEGQSTEKIAKFDFAYKTNGAVPFFTRFKVGAQYRANDIKRWNNGGYTVSPAIGTFGTPGYVPAVIVPTAIVRGSYRACLPTTGSSAPGGLSCNYGFVPSTNPANVRSGVDTLTPDQLRALFAGTLEPATSQYFGDLPNRGNLPPAWQGIRTDELFAQLGASQFMNTDCLKTCMGSDGNMYDQPVTRAKETIKNIYAMFDFSQPLPWGIEFDGNVGVRGVFRTVKGSGLQTIRVVRTTAAYNPANPNAAAGIINYDYSQPVTIDASTRDWLPIGNFNLWGFDRSVVLRLYGGKTLAWPNMNNMVPGGTCTVYDERQVLNPAADDPNSCPSGRVGNPGLKPFTAWNYNASLEWYPNADTLFAVTYGKLDVKIGNPINVTELRRPFAGSTQTNPVTGEALSDVEFLLPTYANGPGYKRDIWEFAVKTAYTFLPGFLKHTGVDANLSILSSAVTSGQQDPLTGDVMAPPDESKYYANASLWYDDGKLNVRLSYQYRTERFSCITPCGGNTTDINYPGEQWTNVRLVAPGYNPGVPRFEDESTFIDAKISYNITRNFQVYVEGRNLRREAQTVSTGGYTDFADGTPKIMRLMYGGRRIMGGARIQFGN</sequence>
<keyword evidence="3" id="KW-0998">Cell outer membrane</keyword>
<comment type="caution">
    <text evidence="5">The sequence shown here is derived from an EMBL/GenBank/DDBJ whole genome shotgun (WGS) entry which is preliminary data.</text>
</comment>
<gene>
    <name evidence="5" type="ORF">MZO42_16970</name>
</gene>
<reference evidence="5" key="1">
    <citation type="submission" date="2022-04" db="EMBL/GenBank/DDBJ databases">
        <title>Tomato heritable bacteria conferring resistance against bacterial wilt.</title>
        <authorList>
            <person name="Yin J."/>
        </authorList>
    </citation>
    <scope>NUCLEOTIDE SEQUENCE</scope>
    <source>
        <strain evidence="5">Cra20</strain>
    </source>
</reference>
<keyword evidence="5" id="KW-0675">Receptor</keyword>
<evidence type="ECO:0000256" key="2">
    <source>
        <dbReference type="ARBA" id="ARBA00023136"/>
    </source>
</evidence>
<evidence type="ECO:0000313" key="5">
    <source>
        <dbReference type="EMBL" id="MDT8760396.1"/>
    </source>
</evidence>
<proteinExistence type="predicted"/>
<dbReference type="EMBL" id="JALMLT010000004">
    <property type="protein sequence ID" value="MDT8760396.1"/>
    <property type="molecule type" value="Genomic_DNA"/>
</dbReference>
<dbReference type="InterPro" id="IPR012910">
    <property type="entry name" value="Plug_dom"/>
</dbReference>
<dbReference type="Pfam" id="PF07715">
    <property type="entry name" value="Plug"/>
    <property type="match status" value="1"/>
</dbReference>
<dbReference type="NCBIfam" id="TIGR01782">
    <property type="entry name" value="TonB-Xanth-Caul"/>
    <property type="match status" value="1"/>
</dbReference>
<organism evidence="5">
    <name type="scientific">Sphingomonas psychrotolerans</name>
    <dbReference type="NCBI Taxonomy" id="1327635"/>
    <lineage>
        <taxon>Bacteria</taxon>
        <taxon>Pseudomonadati</taxon>
        <taxon>Pseudomonadota</taxon>
        <taxon>Alphaproteobacteria</taxon>
        <taxon>Sphingomonadales</taxon>
        <taxon>Sphingomonadaceae</taxon>
        <taxon>Sphingomonas</taxon>
    </lineage>
</organism>
<name>A0ABU3NA63_9SPHN</name>
<evidence type="ECO:0000259" key="4">
    <source>
        <dbReference type="Pfam" id="PF07715"/>
    </source>
</evidence>
<dbReference type="PANTHER" id="PTHR40980">
    <property type="entry name" value="PLUG DOMAIN-CONTAINING PROTEIN"/>
    <property type="match status" value="1"/>
</dbReference>
<evidence type="ECO:0000256" key="3">
    <source>
        <dbReference type="ARBA" id="ARBA00023237"/>
    </source>
</evidence>